<dbReference type="Pfam" id="PF01590">
    <property type="entry name" value="GAF"/>
    <property type="match status" value="1"/>
</dbReference>
<dbReference type="InterPro" id="IPR000014">
    <property type="entry name" value="PAS"/>
</dbReference>
<dbReference type="SMART" id="SM00091">
    <property type="entry name" value="PAS"/>
    <property type="match status" value="1"/>
</dbReference>
<dbReference type="NCBIfam" id="TIGR00229">
    <property type="entry name" value="sensory_box"/>
    <property type="match status" value="1"/>
</dbReference>
<dbReference type="GO" id="GO:0003824">
    <property type="term" value="F:catalytic activity"/>
    <property type="evidence" value="ECO:0007669"/>
    <property type="project" value="UniProtKB-ARBA"/>
</dbReference>
<evidence type="ECO:0000313" key="4">
    <source>
        <dbReference type="EMBL" id="ASK70288.1"/>
    </source>
</evidence>
<dbReference type="PANTHER" id="PTHR46663:SF3">
    <property type="entry name" value="SLL0267 PROTEIN"/>
    <property type="match status" value="1"/>
</dbReference>
<dbReference type="InterPro" id="IPR029016">
    <property type="entry name" value="GAF-like_dom_sf"/>
</dbReference>
<feature type="domain" description="PAS" evidence="2">
    <location>
        <begin position="5"/>
        <end position="75"/>
    </location>
</feature>
<dbReference type="InterPro" id="IPR000160">
    <property type="entry name" value="GGDEF_dom"/>
</dbReference>
<dbReference type="KEGG" id="sbj:CF168_16325"/>
<dbReference type="InterPro" id="IPR013655">
    <property type="entry name" value="PAS_fold_3"/>
</dbReference>
<evidence type="ECO:0000259" key="2">
    <source>
        <dbReference type="PROSITE" id="PS50112"/>
    </source>
</evidence>
<dbReference type="SMART" id="SM00267">
    <property type="entry name" value="GGDEF"/>
    <property type="match status" value="1"/>
</dbReference>
<evidence type="ECO:0000256" key="1">
    <source>
        <dbReference type="ARBA" id="ARBA00001946"/>
    </source>
</evidence>
<proteinExistence type="predicted"/>
<dbReference type="NCBIfam" id="TIGR00254">
    <property type="entry name" value="GGDEF"/>
    <property type="match status" value="1"/>
</dbReference>
<sequence length="482" mass="54832">MKNDGYTSLSQFVDLLLDAICVVDKTGRFEFVSAGAERIFGYTPDEMLGMQMLDLVYPEDRERTLAAANDIMAGSYKLDFENRYVRKDGSLVDILWSARWSEDRQQRIAVARDITKSKAAERRQAALYEISEAVHVTEDLLALYRRIHQILAKLLPTDNFAIALYDADLNELDFPYRVLAGEQNPAQSASFDHFTEQVIQSAESMLLCPMTRPVSAVESELCYSQVGPQKNQQENPQAISWLGVPLTLQKGIIGALIMHSTPDSRAYTQQDCELLEFVSTQVAFAIERRQMLARLEHIALYDQLTHLPNRELFYDRFQKALSRANRESSYFSLLYLDLDKFKWVNDTYGHGVGDLLLQITAQRILGCVRNSDTVARFGGDEFVILLERVDSAQNTLLVAQKILEVLNQPFELVNQQVHILPSIGIALYPEHGRDEKQLLSCADTAMYKAKRNGGNRIEMGYQGLKTSYFEPLIQPHREALKR</sequence>
<dbReference type="Proteomes" id="UP000198367">
    <property type="component" value="Chromosome"/>
</dbReference>
<dbReference type="SUPFAM" id="SSF55785">
    <property type="entry name" value="PYP-like sensor domain (PAS domain)"/>
    <property type="match status" value="1"/>
</dbReference>
<dbReference type="AlphaFoldDB" id="A0A220UQ20"/>
<dbReference type="Gene3D" id="3.30.450.20">
    <property type="entry name" value="PAS domain"/>
    <property type="match status" value="1"/>
</dbReference>
<dbReference type="CDD" id="cd01949">
    <property type="entry name" value="GGDEF"/>
    <property type="match status" value="1"/>
</dbReference>
<dbReference type="Pfam" id="PF08447">
    <property type="entry name" value="PAS_3"/>
    <property type="match status" value="1"/>
</dbReference>
<evidence type="ECO:0000259" key="3">
    <source>
        <dbReference type="PROSITE" id="PS50887"/>
    </source>
</evidence>
<dbReference type="RefSeq" id="WP_089068351.1">
    <property type="nucleotide sequence ID" value="NZ_CP022358.1"/>
</dbReference>
<name>A0A220UQ20_9GAMM</name>
<organism evidence="4 5">
    <name type="scientific">Shewanella bicestrii</name>
    <dbReference type="NCBI Taxonomy" id="2018305"/>
    <lineage>
        <taxon>Bacteria</taxon>
        <taxon>Pseudomonadati</taxon>
        <taxon>Pseudomonadota</taxon>
        <taxon>Gammaproteobacteria</taxon>
        <taxon>Alteromonadales</taxon>
        <taxon>Shewanellaceae</taxon>
        <taxon>Shewanella</taxon>
    </lineage>
</organism>
<keyword evidence="5" id="KW-1185">Reference proteome</keyword>
<dbReference type="PROSITE" id="PS50887">
    <property type="entry name" value="GGDEF"/>
    <property type="match status" value="1"/>
</dbReference>
<dbReference type="PANTHER" id="PTHR46663">
    <property type="entry name" value="DIGUANYLATE CYCLASE DGCT-RELATED"/>
    <property type="match status" value="1"/>
</dbReference>
<dbReference type="Pfam" id="PF00990">
    <property type="entry name" value="GGDEF"/>
    <property type="match status" value="1"/>
</dbReference>
<feature type="domain" description="GGDEF" evidence="3">
    <location>
        <begin position="329"/>
        <end position="462"/>
    </location>
</feature>
<reference evidence="4 5" key="1">
    <citation type="submission" date="2017-07" db="EMBL/GenBank/DDBJ databases">
        <title>Phenotypical and genomic characterization of a clinical isolate of Shewanella bicestrii sp. nov. producing an extended-spectrum beta-lactamase and a new oxacillinase variant.</title>
        <authorList>
            <person name="Jousset A.B."/>
            <person name="Bonnin R.A."/>
            <person name="Girlich D."/>
            <person name="Dabos L."/>
            <person name="Potron A."/>
            <person name="Dortet L."/>
            <person name="Glaser P."/>
            <person name="Naas T."/>
        </authorList>
    </citation>
    <scope>NUCLEOTIDE SEQUENCE [LARGE SCALE GENOMIC DNA]</scope>
    <source>
        <strain evidence="4 5">JAB-1</strain>
    </source>
</reference>
<dbReference type="SUPFAM" id="SSF55073">
    <property type="entry name" value="Nucleotide cyclase"/>
    <property type="match status" value="1"/>
</dbReference>
<dbReference type="CDD" id="cd00130">
    <property type="entry name" value="PAS"/>
    <property type="match status" value="1"/>
</dbReference>
<dbReference type="SMART" id="SM00065">
    <property type="entry name" value="GAF"/>
    <property type="match status" value="1"/>
</dbReference>
<dbReference type="InterPro" id="IPR003018">
    <property type="entry name" value="GAF"/>
</dbReference>
<dbReference type="InterPro" id="IPR043128">
    <property type="entry name" value="Rev_trsase/Diguanyl_cyclase"/>
</dbReference>
<dbReference type="InterPro" id="IPR035965">
    <property type="entry name" value="PAS-like_dom_sf"/>
</dbReference>
<protein>
    <submittedName>
        <fullName evidence="4">Diguanylate cyclase</fullName>
    </submittedName>
</protein>
<accession>A0A220UQ20</accession>
<dbReference type="InterPro" id="IPR029787">
    <property type="entry name" value="Nucleotide_cyclase"/>
</dbReference>
<dbReference type="SUPFAM" id="SSF55781">
    <property type="entry name" value="GAF domain-like"/>
    <property type="match status" value="1"/>
</dbReference>
<comment type="cofactor">
    <cofactor evidence="1">
        <name>Mg(2+)</name>
        <dbReference type="ChEBI" id="CHEBI:18420"/>
    </cofactor>
</comment>
<gene>
    <name evidence="4" type="ORF">CF168_16325</name>
</gene>
<dbReference type="PROSITE" id="PS50112">
    <property type="entry name" value="PAS"/>
    <property type="match status" value="1"/>
</dbReference>
<evidence type="ECO:0000313" key="5">
    <source>
        <dbReference type="Proteomes" id="UP000198367"/>
    </source>
</evidence>
<dbReference type="EMBL" id="CP022358">
    <property type="protein sequence ID" value="ASK70288.1"/>
    <property type="molecule type" value="Genomic_DNA"/>
</dbReference>
<dbReference type="InterPro" id="IPR052163">
    <property type="entry name" value="DGC-Regulatory_Protein"/>
</dbReference>
<dbReference type="Gene3D" id="3.30.450.40">
    <property type="match status" value="1"/>
</dbReference>
<dbReference type="Gene3D" id="3.30.70.270">
    <property type="match status" value="1"/>
</dbReference>
<dbReference type="FunFam" id="3.30.70.270:FF:000001">
    <property type="entry name" value="Diguanylate cyclase domain protein"/>
    <property type="match status" value="1"/>
</dbReference>